<dbReference type="Pfam" id="PF06941">
    <property type="entry name" value="NT5C"/>
    <property type="match status" value="1"/>
</dbReference>
<dbReference type="Gene3D" id="3.40.50.1000">
    <property type="entry name" value="HAD superfamily/HAD-like"/>
    <property type="match status" value="1"/>
</dbReference>
<dbReference type="SUPFAM" id="SSF56784">
    <property type="entry name" value="HAD-like"/>
    <property type="match status" value="1"/>
</dbReference>
<gene>
    <name evidence="1" type="ORF">LCGC14_1942330</name>
</gene>
<dbReference type="InterPro" id="IPR023214">
    <property type="entry name" value="HAD_sf"/>
</dbReference>
<proteinExistence type="predicted"/>
<evidence type="ECO:0000313" key="1">
    <source>
        <dbReference type="EMBL" id="KKL86676.1"/>
    </source>
</evidence>
<comment type="caution">
    <text evidence="1">The sequence shown here is derived from an EMBL/GenBank/DDBJ whole genome shotgun (WGS) entry which is preliminary data.</text>
</comment>
<dbReference type="GO" id="GO:0008253">
    <property type="term" value="F:5'-nucleotidase activity"/>
    <property type="evidence" value="ECO:0007669"/>
    <property type="project" value="InterPro"/>
</dbReference>
<sequence>MNDKPIINVDVDGVLYDFTGAMRNEFVLQMGLAPDSLPDPHEWRLEKVWPVTWAQFHSVMYDGIAQGRVFRRGEMLEDVWTRRSLRHIIDIGWHVRLVTAKTFDDDFITMQARKNMLDWIYTNEIPHHTISFVDLSGKLSYRADAVVDDKPTLEWVQRGAENFLYDQPWNQIINAEEQQITRVKTLFEMYKSLKGEPS</sequence>
<dbReference type="AlphaFoldDB" id="A0A0F9G8G3"/>
<name>A0A0F9G8G3_9ZZZZ</name>
<dbReference type="InterPro" id="IPR010708">
    <property type="entry name" value="5'(3')-deoxyribonucleotidase"/>
</dbReference>
<protein>
    <submittedName>
        <fullName evidence="1">Uncharacterized protein</fullName>
    </submittedName>
</protein>
<dbReference type="InterPro" id="IPR036412">
    <property type="entry name" value="HAD-like_sf"/>
</dbReference>
<accession>A0A0F9G8G3</accession>
<reference evidence="1" key="1">
    <citation type="journal article" date="2015" name="Nature">
        <title>Complex archaea that bridge the gap between prokaryotes and eukaryotes.</title>
        <authorList>
            <person name="Spang A."/>
            <person name="Saw J.H."/>
            <person name="Jorgensen S.L."/>
            <person name="Zaremba-Niedzwiedzka K."/>
            <person name="Martijn J."/>
            <person name="Lind A.E."/>
            <person name="van Eijk R."/>
            <person name="Schleper C."/>
            <person name="Guy L."/>
            <person name="Ettema T.J."/>
        </authorList>
    </citation>
    <scope>NUCLEOTIDE SEQUENCE</scope>
</reference>
<dbReference type="EMBL" id="LAZR01021042">
    <property type="protein sequence ID" value="KKL86676.1"/>
    <property type="molecule type" value="Genomic_DNA"/>
</dbReference>
<dbReference type="Gene3D" id="1.10.40.40">
    <property type="entry name" value="Deoxyribonucleotidase, domain 2"/>
    <property type="match status" value="1"/>
</dbReference>
<dbReference type="GO" id="GO:0009264">
    <property type="term" value="P:deoxyribonucleotide catabolic process"/>
    <property type="evidence" value="ECO:0007669"/>
    <property type="project" value="InterPro"/>
</dbReference>
<organism evidence="1">
    <name type="scientific">marine sediment metagenome</name>
    <dbReference type="NCBI Taxonomy" id="412755"/>
    <lineage>
        <taxon>unclassified sequences</taxon>
        <taxon>metagenomes</taxon>
        <taxon>ecological metagenomes</taxon>
    </lineage>
</organism>